<sequence length="43" mass="4557">MNCPKLFGESLISRDPAHQTAEIHASIAIMNRCTAFGRAGAVA</sequence>
<dbReference type="EMBL" id="FZQB01000006">
    <property type="protein sequence ID" value="SNT73910.1"/>
    <property type="molecule type" value="Genomic_DNA"/>
</dbReference>
<evidence type="ECO:0000313" key="2">
    <source>
        <dbReference type="Proteomes" id="UP000198307"/>
    </source>
</evidence>
<accession>A0A239PUR4</accession>
<name>A0A239PUR4_9RHOB</name>
<keyword evidence="2" id="KW-1185">Reference proteome</keyword>
<reference evidence="1 2" key="1">
    <citation type="submission" date="2017-07" db="EMBL/GenBank/DDBJ databases">
        <authorList>
            <person name="Sun Z.S."/>
            <person name="Albrecht U."/>
            <person name="Echele G."/>
            <person name="Lee C.C."/>
        </authorList>
    </citation>
    <scope>NUCLEOTIDE SEQUENCE [LARGE SCALE GENOMIC DNA]</scope>
    <source>
        <strain evidence="1 2">DSM 14827</strain>
    </source>
</reference>
<evidence type="ECO:0000313" key="1">
    <source>
        <dbReference type="EMBL" id="SNT73910.1"/>
    </source>
</evidence>
<protein>
    <submittedName>
        <fullName evidence="1">Uncharacterized protein</fullName>
    </submittedName>
</protein>
<dbReference type="Proteomes" id="UP000198307">
    <property type="component" value="Unassembled WGS sequence"/>
</dbReference>
<proteinExistence type="predicted"/>
<dbReference type="AlphaFoldDB" id="A0A239PUR4"/>
<gene>
    <name evidence="1" type="ORF">SAMN05444959_10690</name>
</gene>
<organism evidence="1 2">
    <name type="scientific">Paracoccus seriniphilus</name>
    <dbReference type="NCBI Taxonomy" id="184748"/>
    <lineage>
        <taxon>Bacteria</taxon>
        <taxon>Pseudomonadati</taxon>
        <taxon>Pseudomonadota</taxon>
        <taxon>Alphaproteobacteria</taxon>
        <taxon>Rhodobacterales</taxon>
        <taxon>Paracoccaceae</taxon>
        <taxon>Paracoccus</taxon>
    </lineage>
</organism>